<comment type="function">
    <text evidence="9">Binds and transfers iron-sulfur (Fe-S) clusters to target apoproteins. Can hydrolyze ATP.</text>
</comment>
<dbReference type="EMBL" id="QEWR01000004">
    <property type="protein sequence ID" value="PWD82643.1"/>
    <property type="molecule type" value="Genomic_DNA"/>
</dbReference>
<dbReference type="GO" id="GO:0051539">
    <property type="term" value="F:4 iron, 4 sulfur cluster binding"/>
    <property type="evidence" value="ECO:0007669"/>
    <property type="project" value="TreeGrafter"/>
</dbReference>
<dbReference type="CDD" id="cd02037">
    <property type="entry name" value="Mrp_NBP35"/>
    <property type="match status" value="1"/>
</dbReference>
<dbReference type="SUPFAM" id="SSF117916">
    <property type="entry name" value="Fe-S cluster assembly (FSCA) domain-like"/>
    <property type="match status" value="1"/>
</dbReference>
<keyword evidence="12" id="KW-1185">Reference proteome</keyword>
<dbReference type="InterPro" id="IPR034904">
    <property type="entry name" value="FSCA_dom_sf"/>
</dbReference>
<dbReference type="InterPro" id="IPR002744">
    <property type="entry name" value="MIP18-like"/>
</dbReference>
<dbReference type="HAMAP" id="MF_02040">
    <property type="entry name" value="Mrp_NBP35"/>
    <property type="match status" value="1"/>
</dbReference>
<dbReference type="PANTHER" id="PTHR42961:SF2">
    <property type="entry name" value="IRON-SULFUR PROTEIN NUBPL"/>
    <property type="match status" value="1"/>
</dbReference>
<dbReference type="Gene3D" id="3.40.50.300">
    <property type="entry name" value="P-loop containing nucleotide triphosphate hydrolases"/>
    <property type="match status" value="1"/>
</dbReference>
<dbReference type="GO" id="GO:0016226">
    <property type="term" value="P:iron-sulfur cluster assembly"/>
    <property type="evidence" value="ECO:0007669"/>
    <property type="project" value="InterPro"/>
</dbReference>
<dbReference type="InterPro" id="IPR044304">
    <property type="entry name" value="NUBPL-like"/>
</dbReference>
<dbReference type="RefSeq" id="WP_109236594.1">
    <property type="nucleotide sequence ID" value="NZ_BMXZ01000003.1"/>
</dbReference>
<dbReference type="Proteomes" id="UP000244948">
    <property type="component" value="Unassembled WGS sequence"/>
</dbReference>
<comment type="caution">
    <text evidence="11">The sequence shown here is derived from an EMBL/GenBank/DDBJ whole genome shotgun (WGS) entry which is preliminary data.</text>
</comment>
<comment type="similarity">
    <text evidence="2">In the C-terminal section; belongs to the Mrp/NBP35 ATP-binding proteins family.</text>
</comment>
<evidence type="ECO:0000313" key="12">
    <source>
        <dbReference type="Proteomes" id="UP000244948"/>
    </source>
</evidence>
<dbReference type="InterPro" id="IPR019591">
    <property type="entry name" value="Mrp/NBP35_ATP-bd"/>
</dbReference>
<keyword evidence="6 9" id="KW-0408">Iron</keyword>
<protein>
    <recommendedName>
        <fullName evidence="9">Iron-sulfur cluster carrier protein</fullName>
    </recommendedName>
</protein>
<sequence length="368" mass="39537">MNVTKATIEEIIQQHQDPYLEVDLLSAGCVKSIEINEGASPAVKVDIVLGFYAKAHSEALKEHFEAEIKAKCGVDATVSVSTKVVAHKVQGQLHALPNVRNIIAVASGKGGVGKSTTSVNLALSLLNEGAKVGILDADIYGPSLPTMLNSHEKPVSLDGKSMEPVETQGLQTNSIGYLIADRDAAIWRAPMAVSALAQMLKETNWKDLDYLIVDMPPGTGDIQLTLAQQVPVSGSVIVTTPQDIALLDARKGITMFEKVGIPILGVVENMSYHICSNCGHEEAIFGTDGGRALAEKEGITLLGRMPLDIKIREEADRGQPTATTDDHLAKLYRDIALKMAAKLSLRERDRMAGFPKVVVQQSQGKELK</sequence>
<dbReference type="InterPro" id="IPR027417">
    <property type="entry name" value="P-loop_NTPase"/>
</dbReference>
<name>A0A2U2AJ15_9GAMM</name>
<accession>A0A2U2AJ15</accession>
<evidence type="ECO:0000256" key="2">
    <source>
        <dbReference type="ARBA" id="ARBA00008205"/>
    </source>
</evidence>
<comment type="similarity">
    <text evidence="1">In the N-terminal section; belongs to the MIP18 family.</text>
</comment>
<keyword evidence="4 9" id="KW-0547">Nucleotide-binding</keyword>
<dbReference type="SUPFAM" id="SSF52540">
    <property type="entry name" value="P-loop containing nucleoside triphosphate hydrolases"/>
    <property type="match status" value="1"/>
</dbReference>
<dbReference type="Pfam" id="PF10609">
    <property type="entry name" value="ParA"/>
    <property type="match status" value="1"/>
</dbReference>
<evidence type="ECO:0000259" key="10">
    <source>
        <dbReference type="Pfam" id="PF01883"/>
    </source>
</evidence>
<evidence type="ECO:0000256" key="4">
    <source>
        <dbReference type="ARBA" id="ARBA00022741"/>
    </source>
</evidence>
<dbReference type="GO" id="GO:0005829">
    <property type="term" value="C:cytosol"/>
    <property type="evidence" value="ECO:0007669"/>
    <property type="project" value="TreeGrafter"/>
</dbReference>
<dbReference type="GO" id="GO:0140663">
    <property type="term" value="F:ATP-dependent FeS chaperone activity"/>
    <property type="evidence" value="ECO:0007669"/>
    <property type="project" value="InterPro"/>
</dbReference>
<evidence type="ECO:0000256" key="9">
    <source>
        <dbReference type="HAMAP-Rule" id="MF_02040"/>
    </source>
</evidence>
<dbReference type="PANTHER" id="PTHR42961">
    <property type="entry name" value="IRON-SULFUR PROTEIN NUBPL"/>
    <property type="match status" value="1"/>
</dbReference>
<dbReference type="PROSITE" id="PS01215">
    <property type="entry name" value="MRP"/>
    <property type="match status" value="1"/>
</dbReference>
<evidence type="ECO:0000256" key="3">
    <source>
        <dbReference type="ARBA" id="ARBA00022723"/>
    </source>
</evidence>
<dbReference type="NCBIfam" id="NF008669">
    <property type="entry name" value="PRK11670.1"/>
    <property type="match status" value="1"/>
</dbReference>
<keyword evidence="7 9" id="KW-0411">Iron-sulfur</keyword>
<evidence type="ECO:0000256" key="5">
    <source>
        <dbReference type="ARBA" id="ARBA00022840"/>
    </source>
</evidence>
<keyword evidence="5 9" id="KW-0067">ATP-binding</keyword>
<gene>
    <name evidence="11" type="ORF">DC082_08445</name>
</gene>
<reference evidence="11 12" key="1">
    <citation type="journal article" date="2018" name="Genome Announc.">
        <title>Ignatzschineria cameli sp. nov., isolated from necrotic foot tissue of dromedaries (Camelus dromedarius) and associated maggots (Wohlfahrtia species) in Dubai.</title>
        <authorList>
            <person name="Tsang C.C."/>
            <person name="Tang J.Y."/>
            <person name="Fong J.Y."/>
            <person name="Kinne J."/>
            <person name="Lee H.H."/>
            <person name="Joseph M."/>
            <person name="Jose S."/>
            <person name="Schuster R.K."/>
            <person name="Tang Y."/>
            <person name="Sivakumar S."/>
            <person name="Chen J.H."/>
            <person name="Teng J.L."/>
            <person name="Lau S.K."/>
            <person name="Wernery U."/>
            <person name="Woo P.C."/>
        </authorList>
    </citation>
    <scope>NUCLEOTIDE SEQUENCE [LARGE SCALE GENOMIC DNA]</scope>
    <source>
        <strain evidence="11 12">KCTC 22643</strain>
    </source>
</reference>
<keyword evidence="3 9" id="KW-0479">Metal-binding</keyword>
<dbReference type="Pfam" id="PF01883">
    <property type="entry name" value="FeS_assembly_P"/>
    <property type="match status" value="1"/>
</dbReference>
<feature type="domain" description="MIP18 family-like" evidence="10">
    <location>
        <begin position="5"/>
        <end position="80"/>
    </location>
</feature>
<proteinExistence type="inferred from homology"/>
<keyword evidence="9" id="KW-0378">Hydrolase</keyword>
<comment type="subunit">
    <text evidence="9">Homodimer.</text>
</comment>
<evidence type="ECO:0000256" key="7">
    <source>
        <dbReference type="ARBA" id="ARBA00023014"/>
    </source>
</evidence>
<dbReference type="GO" id="GO:0016887">
    <property type="term" value="F:ATP hydrolysis activity"/>
    <property type="evidence" value="ECO:0007669"/>
    <property type="project" value="UniProtKB-UniRule"/>
</dbReference>
<evidence type="ECO:0000256" key="6">
    <source>
        <dbReference type="ARBA" id="ARBA00023004"/>
    </source>
</evidence>
<evidence type="ECO:0000256" key="1">
    <source>
        <dbReference type="ARBA" id="ARBA00007352"/>
    </source>
</evidence>
<evidence type="ECO:0000256" key="8">
    <source>
        <dbReference type="ARBA" id="ARBA00024036"/>
    </source>
</evidence>
<dbReference type="InterPro" id="IPR033756">
    <property type="entry name" value="YlxH/NBP35"/>
</dbReference>
<dbReference type="FunFam" id="3.40.50.300:FF:000418">
    <property type="entry name" value="Iron-sulfur cluster carrier protein"/>
    <property type="match status" value="1"/>
</dbReference>
<organism evidence="11 12">
    <name type="scientific">Ignatzschineria indica</name>
    <dbReference type="NCBI Taxonomy" id="472583"/>
    <lineage>
        <taxon>Bacteria</taxon>
        <taxon>Pseudomonadati</taxon>
        <taxon>Pseudomonadota</taxon>
        <taxon>Gammaproteobacteria</taxon>
        <taxon>Cardiobacteriales</taxon>
        <taxon>Ignatzschineriaceae</taxon>
        <taxon>Ignatzschineria</taxon>
    </lineage>
</organism>
<dbReference type="AlphaFoldDB" id="A0A2U2AJ15"/>
<feature type="binding site" evidence="9">
    <location>
        <begin position="108"/>
        <end position="115"/>
    </location>
    <ligand>
        <name>ATP</name>
        <dbReference type="ChEBI" id="CHEBI:30616"/>
    </ligand>
</feature>
<dbReference type="GO" id="GO:0046872">
    <property type="term" value="F:metal ion binding"/>
    <property type="evidence" value="ECO:0007669"/>
    <property type="project" value="UniProtKB-KW"/>
</dbReference>
<comment type="similarity">
    <text evidence="8 9">Belongs to the Mrp/NBP35 ATP-binding proteins family.</text>
</comment>
<dbReference type="GO" id="GO:0005524">
    <property type="term" value="F:ATP binding"/>
    <property type="evidence" value="ECO:0007669"/>
    <property type="project" value="UniProtKB-UniRule"/>
</dbReference>
<evidence type="ECO:0000313" key="11">
    <source>
        <dbReference type="EMBL" id="PWD82643.1"/>
    </source>
</evidence>
<dbReference type="InterPro" id="IPR000808">
    <property type="entry name" value="Mrp-like_CS"/>
</dbReference>